<evidence type="ECO:0000256" key="1">
    <source>
        <dbReference type="SAM" id="MobiDB-lite"/>
    </source>
</evidence>
<organism evidence="2">
    <name type="scientific">uncultured Thermomicrobiales bacterium</name>
    <dbReference type="NCBI Taxonomy" id="1645740"/>
    <lineage>
        <taxon>Bacteria</taxon>
        <taxon>Pseudomonadati</taxon>
        <taxon>Thermomicrobiota</taxon>
        <taxon>Thermomicrobia</taxon>
        <taxon>Thermomicrobiales</taxon>
        <taxon>environmental samples</taxon>
    </lineage>
</organism>
<gene>
    <name evidence="2" type="ORF">AVDCRST_MAG59-3186</name>
</gene>
<accession>A0A6J4V7H7</accession>
<feature type="region of interest" description="Disordered" evidence="1">
    <location>
        <begin position="1"/>
        <end position="97"/>
    </location>
</feature>
<reference evidence="2" key="1">
    <citation type="submission" date="2020-02" db="EMBL/GenBank/DDBJ databases">
        <authorList>
            <person name="Meier V. D."/>
        </authorList>
    </citation>
    <scope>NUCLEOTIDE SEQUENCE</scope>
    <source>
        <strain evidence="2">AVDCRST_MAG59</strain>
    </source>
</reference>
<feature type="compositionally biased region" description="Basic residues" evidence="1">
    <location>
        <begin position="1"/>
        <end position="20"/>
    </location>
</feature>
<feature type="compositionally biased region" description="Basic residues" evidence="1">
    <location>
        <begin position="53"/>
        <end position="67"/>
    </location>
</feature>
<feature type="non-terminal residue" evidence="2">
    <location>
        <position position="1"/>
    </location>
</feature>
<feature type="non-terminal residue" evidence="2">
    <location>
        <position position="97"/>
    </location>
</feature>
<name>A0A6J4V7H7_9BACT</name>
<dbReference type="EMBL" id="CADCWF010000218">
    <property type="protein sequence ID" value="CAA9567595.1"/>
    <property type="molecule type" value="Genomic_DNA"/>
</dbReference>
<proteinExistence type="predicted"/>
<dbReference type="AlphaFoldDB" id="A0A6J4V7H7"/>
<protein>
    <submittedName>
        <fullName evidence="2">Uncharacterized protein</fullName>
    </submittedName>
</protein>
<sequence>GGVPSRRGRPGRGQRRRRRQPPGIHPEVRLSLRPAGRRGAGGRPRLRCPEAGRHRHPAHRRRRRQGRPSRLPPAGGATAGRDPGGDEGGRGRERGGV</sequence>
<evidence type="ECO:0000313" key="2">
    <source>
        <dbReference type="EMBL" id="CAA9567595.1"/>
    </source>
</evidence>
<feature type="compositionally biased region" description="Basic and acidic residues" evidence="1">
    <location>
        <begin position="83"/>
        <end position="97"/>
    </location>
</feature>